<feature type="transmembrane region" description="Helical" evidence="2">
    <location>
        <begin position="427"/>
        <end position="446"/>
    </location>
</feature>
<dbReference type="RefSeq" id="WP_218824273.1">
    <property type="nucleotide sequence ID" value="NZ_FZOQ01000017.1"/>
</dbReference>
<name>A0A239IGB3_9BACT</name>
<dbReference type="InterPro" id="IPR016035">
    <property type="entry name" value="Acyl_Trfase/lysoPLipase"/>
</dbReference>
<keyword evidence="2" id="KW-0812">Transmembrane</keyword>
<feature type="transmembrane region" description="Helical" evidence="2">
    <location>
        <begin position="699"/>
        <end position="723"/>
    </location>
</feature>
<accession>A0A239IGB3</accession>
<feature type="transmembrane region" description="Helical" evidence="2">
    <location>
        <begin position="544"/>
        <end position="566"/>
    </location>
</feature>
<keyword evidence="2" id="KW-0472">Membrane</keyword>
<protein>
    <submittedName>
        <fullName evidence="4">Patatin-like phospholipase</fullName>
    </submittedName>
</protein>
<dbReference type="SUPFAM" id="SSF52151">
    <property type="entry name" value="FabD/lysophospholipase-like"/>
    <property type="match status" value="1"/>
</dbReference>
<dbReference type="Pfam" id="PF01734">
    <property type="entry name" value="Patatin"/>
    <property type="match status" value="1"/>
</dbReference>
<gene>
    <name evidence="4" type="ORF">SAMN06296052_11739</name>
</gene>
<dbReference type="GO" id="GO:0005829">
    <property type="term" value="C:cytosol"/>
    <property type="evidence" value="ECO:0007669"/>
    <property type="project" value="TreeGrafter"/>
</dbReference>
<proteinExistence type="predicted"/>
<dbReference type="EMBL" id="FZOQ01000017">
    <property type="protein sequence ID" value="SNS92601.1"/>
    <property type="molecule type" value="Genomic_DNA"/>
</dbReference>
<feature type="transmembrane region" description="Helical" evidence="2">
    <location>
        <begin position="506"/>
        <end position="524"/>
    </location>
</feature>
<feature type="transmembrane region" description="Helical" evidence="2">
    <location>
        <begin position="467"/>
        <end position="486"/>
    </location>
</feature>
<feature type="transmembrane region" description="Helical" evidence="2">
    <location>
        <begin position="632"/>
        <end position="653"/>
    </location>
</feature>
<sequence>MGVVLDLTARSVAYVTLMQDVMRQEKEASPSDKELALLLEVPIQEVASQLRDAFSSNERLRERVVELVWTCEKKPDWGMAEDMFILRASRLLSRLHKRRKYIQKQLRIYNTLIRGKDKAILAADDYTFPAPHQWREAIRSLLYNQPKDRVGFTYAIEYLPLLIILAMGGGDYTAKQQRILQEWWLFKGRERSVLTEEERQFCREWRPKGPSVGPEELLVNEDALLRSLRSQEVPLPFEMIFGDELKEIERSRHARHQARCLVYDADPLRFAENMNLRALALSGGGVRSATFNLGILQGLAKAGLLSTFDYMSTVSGGGYIGSWLGAWIQRDGDVFKVIDRLNPDKSRDPQGEEVRPIRWLRMHSNYLTPNTGIMSVDSWTMGLTWFRNTLINQLIILLLFCSVLSLGGLLMYMWLDLERTSSTQLSIVFWCSSVMLILGSALAGWGMHAYNRSIGPPNPFPSEKMPLLSNALMILAVVTAYLISGWLYGKECNTEGCSVFTGRMEVLLPIALTGFAGLLIVAILGRYDDCFPDYKTSYERTLAYVFLIFSSALSASVGLVLLAFVWDLMQLVKGWEFGEPSYYLAFTVGIPLVLEVISLTVVARMALLGRLFPDERREWWGRMGALVHRVSFAWLLVAGAALLSEVLFVHGVIKWSSKLVAVTGGWAVIIGLAVKVAFSSRTSPQHELANRGPSPLDMFVRVAPYLFGLGFLIVASNIVYWLLRYPWLKYSPDEVPPLSWALCLTAVFCSLSLLLTWRVGVNEFSMHHFYRNRLVRAFLGATRRRTNRERTANTFTGFDKLDDLKLADLSGEKYSGPYPIINATLNATQVSDLDRQDRKGEAFVFTPLYCGFDFSRTRALGMSATKSYEYGYRPTHSYAYPGGPAVGTAMAISGAAANPNQGHHSSAATAFLLTAFNVRLGWWMGNPRRSTWKRPDPRLGLAYVVYEMAGKSNSKDNYICLSDGGHFDNMGLYELVRRRCRLIVLGDGEQDSLFTCEGLSNAIRRCRIDFGVEIQIDLTPVTKRDSGTKYSIHHYAIGKIRYPGDPPQGASGTLVYFKSSLTGDEPVDVREYAISNPAFPHQSTGDQFFDESQFESYRRLGLHIVEKALQDSGTRNALL</sequence>
<dbReference type="PANTHER" id="PTHR10728">
    <property type="entry name" value="CYTOSOLIC PHOSPHOLIPASE A2"/>
    <property type="match status" value="1"/>
</dbReference>
<dbReference type="AlphaFoldDB" id="A0A239IGB3"/>
<dbReference type="GO" id="GO:0046475">
    <property type="term" value="P:glycerophospholipid catabolic process"/>
    <property type="evidence" value="ECO:0007669"/>
    <property type="project" value="TreeGrafter"/>
</dbReference>
<evidence type="ECO:0000256" key="1">
    <source>
        <dbReference type="ARBA" id="ARBA00023098"/>
    </source>
</evidence>
<feature type="transmembrane region" description="Helical" evidence="2">
    <location>
        <begin position="738"/>
        <end position="757"/>
    </location>
</feature>
<dbReference type="GO" id="GO:0004623">
    <property type="term" value="F:phospholipase A2 activity"/>
    <property type="evidence" value="ECO:0007669"/>
    <property type="project" value="TreeGrafter"/>
</dbReference>
<evidence type="ECO:0000259" key="3">
    <source>
        <dbReference type="Pfam" id="PF01734"/>
    </source>
</evidence>
<keyword evidence="2" id="KW-1133">Transmembrane helix</keyword>
<feature type="transmembrane region" description="Helical" evidence="2">
    <location>
        <begin position="659"/>
        <end position="678"/>
    </location>
</feature>
<evidence type="ECO:0000313" key="5">
    <source>
        <dbReference type="Proteomes" id="UP000198432"/>
    </source>
</evidence>
<keyword evidence="1" id="KW-0443">Lipid metabolism</keyword>
<feature type="domain" description="PNPLA" evidence="3">
    <location>
        <begin position="279"/>
        <end position="379"/>
    </location>
</feature>
<keyword evidence="5" id="KW-1185">Reference proteome</keyword>
<organism evidence="4 5">
    <name type="scientific">Pontibacter ummariensis</name>
    <dbReference type="NCBI Taxonomy" id="1610492"/>
    <lineage>
        <taxon>Bacteria</taxon>
        <taxon>Pseudomonadati</taxon>
        <taxon>Bacteroidota</taxon>
        <taxon>Cytophagia</taxon>
        <taxon>Cytophagales</taxon>
        <taxon>Hymenobacteraceae</taxon>
        <taxon>Pontibacter</taxon>
    </lineage>
</organism>
<dbReference type="Gene3D" id="3.40.1090.10">
    <property type="entry name" value="Cytosolic phospholipase A2 catalytic domain"/>
    <property type="match status" value="2"/>
</dbReference>
<feature type="transmembrane region" description="Helical" evidence="2">
    <location>
        <begin position="586"/>
        <end position="612"/>
    </location>
</feature>
<dbReference type="Proteomes" id="UP000198432">
    <property type="component" value="Unassembled WGS sequence"/>
</dbReference>
<feature type="transmembrane region" description="Helical" evidence="2">
    <location>
        <begin position="394"/>
        <end position="415"/>
    </location>
</feature>
<dbReference type="PANTHER" id="PTHR10728:SF40">
    <property type="entry name" value="PATATIN FAMILY PROTEIN"/>
    <property type="match status" value="1"/>
</dbReference>
<reference evidence="5" key="1">
    <citation type="submission" date="2017-06" db="EMBL/GenBank/DDBJ databases">
        <authorList>
            <person name="Varghese N."/>
            <person name="Submissions S."/>
        </authorList>
    </citation>
    <scope>NUCLEOTIDE SEQUENCE [LARGE SCALE GENOMIC DNA]</scope>
    <source>
        <strain evidence="5">NKM1</strain>
    </source>
</reference>
<dbReference type="InterPro" id="IPR002641">
    <property type="entry name" value="PNPLA_dom"/>
</dbReference>
<evidence type="ECO:0000313" key="4">
    <source>
        <dbReference type="EMBL" id="SNS92601.1"/>
    </source>
</evidence>
<evidence type="ECO:0000256" key="2">
    <source>
        <dbReference type="SAM" id="Phobius"/>
    </source>
</evidence>